<keyword evidence="6" id="KW-1185">Reference proteome</keyword>
<dbReference type="STRING" id="1391654.AKJ09_06749"/>
<keyword evidence="1" id="KW-0805">Transcription regulation</keyword>
<evidence type="ECO:0000313" key="5">
    <source>
        <dbReference type="EMBL" id="AKV00086.1"/>
    </source>
</evidence>
<dbReference type="RefSeq" id="WP_146651442.1">
    <property type="nucleotide sequence ID" value="NZ_CP012333.1"/>
</dbReference>
<reference evidence="5 6" key="1">
    <citation type="submission" date="2015-08" db="EMBL/GenBank/DDBJ databases">
        <authorList>
            <person name="Babu N.S."/>
            <person name="Beckwith C.J."/>
            <person name="Beseler K.G."/>
            <person name="Brison A."/>
            <person name="Carone J.V."/>
            <person name="Caskin T.P."/>
            <person name="Diamond M."/>
            <person name="Durham M.E."/>
            <person name="Foxe J.M."/>
            <person name="Go M."/>
            <person name="Henderson B.A."/>
            <person name="Jones I.B."/>
            <person name="McGettigan J.A."/>
            <person name="Micheletti S.J."/>
            <person name="Nasrallah M.E."/>
            <person name="Ortiz D."/>
            <person name="Piller C.R."/>
            <person name="Privatt S.R."/>
            <person name="Schneider S.L."/>
            <person name="Sharp S."/>
            <person name="Smith T.C."/>
            <person name="Stanton J.D."/>
            <person name="Ullery H.E."/>
            <person name="Wilson R.J."/>
            <person name="Serrano M.G."/>
            <person name="Buck G."/>
            <person name="Lee V."/>
            <person name="Wang Y."/>
            <person name="Carvalho R."/>
            <person name="Voegtly L."/>
            <person name="Shi R."/>
            <person name="Duckworth R."/>
            <person name="Johnson A."/>
            <person name="Loviza R."/>
            <person name="Walstead R."/>
            <person name="Shah Z."/>
            <person name="Kiflezghi M."/>
            <person name="Wade K."/>
            <person name="Ball S.L."/>
            <person name="Bradley K.W."/>
            <person name="Asai D.J."/>
            <person name="Bowman C.A."/>
            <person name="Russell D.A."/>
            <person name="Pope W.H."/>
            <person name="Jacobs-Sera D."/>
            <person name="Hendrix R.W."/>
            <person name="Hatfull G.F."/>
        </authorList>
    </citation>
    <scope>NUCLEOTIDE SEQUENCE [LARGE SCALE GENOMIC DNA]</scope>
    <source>
        <strain evidence="5 6">DSM 27648</strain>
    </source>
</reference>
<evidence type="ECO:0000259" key="4">
    <source>
        <dbReference type="PROSITE" id="PS01124"/>
    </source>
</evidence>
<dbReference type="InterPro" id="IPR018060">
    <property type="entry name" value="HTH_AraC"/>
</dbReference>
<organism evidence="5 6">
    <name type="scientific">Labilithrix luteola</name>
    <dbReference type="NCBI Taxonomy" id="1391654"/>
    <lineage>
        <taxon>Bacteria</taxon>
        <taxon>Pseudomonadati</taxon>
        <taxon>Myxococcota</taxon>
        <taxon>Polyangia</taxon>
        <taxon>Polyangiales</taxon>
        <taxon>Labilitrichaceae</taxon>
        <taxon>Labilithrix</taxon>
    </lineage>
</organism>
<keyword evidence="3" id="KW-0804">Transcription</keyword>
<dbReference type="GO" id="GO:0005829">
    <property type="term" value="C:cytosol"/>
    <property type="evidence" value="ECO:0007669"/>
    <property type="project" value="TreeGrafter"/>
</dbReference>
<dbReference type="InterPro" id="IPR032687">
    <property type="entry name" value="AraC-type_N"/>
</dbReference>
<dbReference type="PATRIC" id="fig|1391654.3.peg.6847"/>
<dbReference type="GO" id="GO:0000976">
    <property type="term" value="F:transcription cis-regulatory region binding"/>
    <property type="evidence" value="ECO:0007669"/>
    <property type="project" value="TreeGrafter"/>
</dbReference>
<dbReference type="KEGG" id="llu:AKJ09_06749"/>
<dbReference type="GO" id="GO:0003700">
    <property type="term" value="F:DNA-binding transcription factor activity"/>
    <property type="evidence" value="ECO:0007669"/>
    <property type="project" value="InterPro"/>
</dbReference>
<keyword evidence="2" id="KW-0238">DNA-binding</keyword>
<gene>
    <name evidence="5" type="ORF">AKJ09_06749</name>
</gene>
<dbReference type="InterPro" id="IPR009057">
    <property type="entry name" value="Homeodomain-like_sf"/>
</dbReference>
<dbReference type="PANTHER" id="PTHR47894">
    <property type="entry name" value="HTH-TYPE TRANSCRIPTIONAL REGULATOR GADX"/>
    <property type="match status" value="1"/>
</dbReference>
<dbReference type="PROSITE" id="PS01124">
    <property type="entry name" value="HTH_ARAC_FAMILY_2"/>
    <property type="match status" value="1"/>
</dbReference>
<evidence type="ECO:0000256" key="3">
    <source>
        <dbReference type="ARBA" id="ARBA00023163"/>
    </source>
</evidence>
<dbReference type="Pfam" id="PF12833">
    <property type="entry name" value="HTH_18"/>
    <property type="match status" value="1"/>
</dbReference>
<accession>A0A0K1Q2P4</accession>
<dbReference type="SUPFAM" id="SSF46689">
    <property type="entry name" value="Homeodomain-like"/>
    <property type="match status" value="1"/>
</dbReference>
<dbReference type="Proteomes" id="UP000064967">
    <property type="component" value="Chromosome"/>
</dbReference>
<evidence type="ECO:0000256" key="1">
    <source>
        <dbReference type="ARBA" id="ARBA00023015"/>
    </source>
</evidence>
<dbReference type="AlphaFoldDB" id="A0A0K1Q2P4"/>
<sequence>MSSKGWPVGPGWRVMLTDVGLVPADVVRRAALPDDLFARPTLLASAEYFRLWDCIERLGGPTIGLRLGAKVSAESFDAPLFAALCSRALDEAVGRVATYKRLIAPATLHVDIGRRGTALELEWLDTTEAPPAALIDGELAFFVQLARLGTRARVCPVEVRTPRVVAPREAYVEHFGVAATEGPRPRVVFRPEDATLPFLTANAKMWDIFEPELRRRLSELDEAASCTDRVRAALLELLPAGAVSMDAVARKLGASARTLQRRLKDEDVTFQDVLDRTREDLARHYLRTSRMSGAEISFLLGFEDPNSFFRAFHKWTGRTPDQVRAEPAA</sequence>
<feature type="domain" description="HTH araC/xylS-type" evidence="4">
    <location>
        <begin position="228"/>
        <end position="326"/>
    </location>
</feature>
<name>A0A0K1Q2P4_9BACT</name>
<evidence type="ECO:0000313" key="6">
    <source>
        <dbReference type="Proteomes" id="UP000064967"/>
    </source>
</evidence>
<dbReference type="PANTHER" id="PTHR47894:SF1">
    <property type="entry name" value="HTH-TYPE TRANSCRIPTIONAL REGULATOR VQSM"/>
    <property type="match status" value="1"/>
</dbReference>
<dbReference type="Gene3D" id="1.10.10.60">
    <property type="entry name" value="Homeodomain-like"/>
    <property type="match status" value="1"/>
</dbReference>
<dbReference type="SMART" id="SM00342">
    <property type="entry name" value="HTH_ARAC"/>
    <property type="match status" value="1"/>
</dbReference>
<protein>
    <submittedName>
        <fullName evidence="5">Transcriptional regulator, AraC family</fullName>
    </submittedName>
</protein>
<proteinExistence type="predicted"/>
<dbReference type="Pfam" id="PF12625">
    <property type="entry name" value="Arabinose_bd"/>
    <property type="match status" value="1"/>
</dbReference>
<dbReference type="OrthoDB" id="9816010at2"/>
<dbReference type="EMBL" id="CP012333">
    <property type="protein sequence ID" value="AKV00086.1"/>
    <property type="molecule type" value="Genomic_DNA"/>
</dbReference>
<evidence type="ECO:0000256" key="2">
    <source>
        <dbReference type="ARBA" id="ARBA00023125"/>
    </source>
</evidence>